<reference evidence="2 3" key="1">
    <citation type="submission" date="2018-12" db="EMBL/GenBank/DDBJ databases">
        <title>Venturia inaequalis Genome Resource.</title>
        <authorList>
            <person name="Lichtner F.J."/>
        </authorList>
    </citation>
    <scope>NUCLEOTIDE SEQUENCE [LARGE SCALE GENOMIC DNA]</scope>
    <source>
        <strain evidence="2 3">120213</strain>
    </source>
</reference>
<dbReference type="EMBL" id="WNWS01000042">
    <property type="protein sequence ID" value="KAE9985218.1"/>
    <property type="molecule type" value="Genomic_DNA"/>
</dbReference>
<dbReference type="Gene3D" id="1.20.1250.20">
    <property type="entry name" value="MFS general substrate transporter like domains"/>
    <property type="match status" value="1"/>
</dbReference>
<keyword evidence="1" id="KW-0472">Membrane</keyword>
<feature type="transmembrane region" description="Helical" evidence="1">
    <location>
        <begin position="45"/>
        <end position="67"/>
    </location>
</feature>
<dbReference type="InterPro" id="IPR036259">
    <property type="entry name" value="MFS_trans_sf"/>
</dbReference>
<sequence length="245" mass="25882">MAQSTNYWQLLLTHGVLTGIGGGIFFCPVMGLISTYFDKNRGIAMGFATSGNAVGGIIYSLVVRQLLPSLGFAWTIASYARDTLGLTYTSSVTLVILLNGVGVPARLLPGLIADRWTGPLNIFFLITFCNIILIFSWLAVDSLTGFYIWTVFFGMSAAAWQSLFPTAVGSLGADMGKAGIRLGMAFSTISFAALVGGPIGGAILQAGGGNYTGSIVWSGITTTIGVCFVLAARVVKYGWSWKVKC</sequence>
<dbReference type="Proteomes" id="UP000447873">
    <property type="component" value="Unassembled WGS sequence"/>
</dbReference>
<feature type="transmembrane region" description="Helical" evidence="1">
    <location>
        <begin position="146"/>
        <end position="168"/>
    </location>
</feature>
<dbReference type="AlphaFoldDB" id="A0A8H3VDR5"/>
<name>A0A8H3VDR5_VENIN</name>
<evidence type="ECO:0000256" key="1">
    <source>
        <dbReference type="SAM" id="Phobius"/>
    </source>
</evidence>
<accession>A0A8H3VDR5</accession>
<feature type="transmembrane region" description="Helical" evidence="1">
    <location>
        <begin position="87"/>
        <end position="108"/>
    </location>
</feature>
<feature type="transmembrane region" description="Helical" evidence="1">
    <location>
        <begin position="120"/>
        <end position="140"/>
    </location>
</feature>
<organism evidence="2 3">
    <name type="scientific">Venturia inaequalis</name>
    <name type="common">Apple scab fungus</name>
    <dbReference type="NCBI Taxonomy" id="5025"/>
    <lineage>
        <taxon>Eukaryota</taxon>
        <taxon>Fungi</taxon>
        <taxon>Dikarya</taxon>
        <taxon>Ascomycota</taxon>
        <taxon>Pezizomycotina</taxon>
        <taxon>Dothideomycetes</taxon>
        <taxon>Pleosporomycetidae</taxon>
        <taxon>Venturiales</taxon>
        <taxon>Venturiaceae</taxon>
        <taxon>Venturia</taxon>
    </lineage>
</organism>
<dbReference type="InterPro" id="IPR050327">
    <property type="entry name" value="Proton-linked_MCT"/>
</dbReference>
<feature type="transmembrane region" description="Helical" evidence="1">
    <location>
        <begin position="12"/>
        <end position="33"/>
    </location>
</feature>
<keyword evidence="1" id="KW-1133">Transmembrane helix</keyword>
<feature type="transmembrane region" description="Helical" evidence="1">
    <location>
        <begin position="215"/>
        <end position="235"/>
    </location>
</feature>
<keyword evidence="1" id="KW-0812">Transmembrane</keyword>
<gene>
    <name evidence="2" type="ORF">EG328_007758</name>
</gene>
<comment type="caution">
    <text evidence="2">The sequence shown here is derived from an EMBL/GenBank/DDBJ whole genome shotgun (WGS) entry which is preliminary data.</text>
</comment>
<evidence type="ECO:0008006" key="4">
    <source>
        <dbReference type="Google" id="ProtNLM"/>
    </source>
</evidence>
<dbReference type="PANTHER" id="PTHR11360">
    <property type="entry name" value="MONOCARBOXYLATE TRANSPORTER"/>
    <property type="match status" value="1"/>
</dbReference>
<dbReference type="SUPFAM" id="SSF103473">
    <property type="entry name" value="MFS general substrate transporter"/>
    <property type="match status" value="1"/>
</dbReference>
<dbReference type="PANTHER" id="PTHR11360:SF130">
    <property type="entry name" value="MAJOR FACILITATOR SUPERFAMILY (MFS) PROFILE DOMAIN-CONTAINING PROTEIN-RELATED"/>
    <property type="match status" value="1"/>
</dbReference>
<evidence type="ECO:0000313" key="2">
    <source>
        <dbReference type="EMBL" id="KAE9985218.1"/>
    </source>
</evidence>
<proteinExistence type="predicted"/>
<feature type="transmembrane region" description="Helical" evidence="1">
    <location>
        <begin position="180"/>
        <end position="203"/>
    </location>
</feature>
<evidence type="ECO:0000313" key="3">
    <source>
        <dbReference type="Proteomes" id="UP000447873"/>
    </source>
</evidence>
<protein>
    <recommendedName>
        <fullName evidence="4">Major facilitator superfamily (MFS) profile domain-containing protein</fullName>
    </recommendedName>
</protein>